<protein>
    <submittedName>
        <fullName evidence="2">Uncharacterized protein</fullName>
    </submittedName>
</protein>
<name>A0A8S3YSV9_9EUPU</name>
<comment type="caution">
    <text evidence="2">The sequence shown here is derived from an EMBL/GenBank/DDBJ whole genome shotgun (WGS) entry which is preliminary data.</text>
</comment>
<gene>
    <name evidence="2" type="ORF">CUNI_LOCUS4143</name>
</gene>
<keyword evidence="3" id="KW-1185">Reference proteome</keyword>
<accession>A0A8S3YSV9</accession>
<dbReference type="AlphaFoldDB" id="A0A8S3YSV9"/>
<feature type="region of interest" description="Disordered" evidence="1">
    <location>
        <begin position="36"/>
        <end position="59"/>
    </location>
</feature>
<dbReference type="Proteomes" id="UP000678393">
    <property type="component" value="Unassembled WGS sequence"/>
</dbReference>
<proteinExistence type="predicted"/>
<evidence type="ECO:0000313" key="2">
    <source>
        <dbReference type="EMBL" id="CAG5118585.1"/>
    </source>
</evidence>
<evidence type="ECO:0000313" key="3">
    <source>
        <dbReference type="Proteomes" id="UP000678393"/>
    </source>
</evidence>
<dbReference type="OrthoDB" id="6162132at2759"/>
<feature type="compositionally biased region" description="Basic and acidic residues" evidence="1">
    <location>
        <begin position="36"/>
        <end position="53"/>
    </location>
</feature>
<organism evidence="2 3">
    <name type="scientific">Candidula unifasciata</name>
    <dbReference type="NCBI Taxonomy" id="100452"/>
    <lineage>
        <taxon>Eukaryota</taxon>
        <taxon>Metazoa</taxon>
        <taxon>Spiralia</taxon>
        <taxon>Lophotrochozoa</taxon>
        <taxon>Mollusca</taxon>
        <taxon>Gastropoda</taxon>
        <taxon>Heterobranchia</taxon>
        <taxon>Euthyneura</taxon>
        <taxon>Panpulmonata</taxon>
        <taxon>Eupulmonata</taxon>
        <taxon>Stylommatophora</taxon>
        <taxon>Helicina</taxon>
        <taxon>Helicoidea</taxon>
        <taxon>Geomitridae</taxon>
        <taxon>Candidula</taxon>
    </lineage>
</organism>
<sequence length="186" mass="20618">MPLSHSQNFEGFVYGGFGCSSIQSLCQKRKMDIHEGRPLEDRDNRDMKTDHHGNSPKRQCQRVSSECQSFECHQNGGLGEDVNMEEERADVSQNDSPLSIDQSVSSCCQQGVSESPSSMEADSLPTFESHLQSHTANAVSSPQNITPGTDRRGLKQSPVSGRLFCHCSASWRGMYGLDIGYITDYY</sequence>
<evidence type="ECO:0000256" key="1">
    <source>
        <dbReference type="SAM" id="MobiDB-lite"/>
    </source>
</evidence>
<reference evidence="2" key="1">
    <citation type="submission" date="2021-04" db="EMBL/GenBank/DDBJ databases">
        <authorList>
            <consortium name="Molecular Ecology Group"/>
        </authorList>
    </citation>
    <scope>NUCLEOTIDE SEQUENCE</scope>
</reference>
<dbReference type="EMBL" id="CAJHNH020000575">
    <property type="protein sequence ID" value="CAG5118585.1"/>
    <property type="molecule type" value="Genomic_DNA"/>
</dbReference>